<keyword evidence="3 6" id="KW-1133">Transmembrane helix</keyword>
<comment type="subcellular location">
    <subcellularLocation>
        <location evidence="1">Membrane</location>
        <topology evidence="1">Multi-pass membrane protein</topology>
    </subcellularLocation>
</comment>
<keyword evidence="4 6" id="KW-0472">Membrane</keyword>
<dbReference type="InterPro" id="IPR030184">
    <property type="entry name" value="WAT1-related"/>
</dbReference>
<feature type="region of interest" description="Disordered" evidence="5">
    <location>
        <begin position="44"/>
        <end position="107"/>
    </location>
</feature>
<keyword evidence="2 6" id="KW-0812">Transmembrane</keyword>
<dbReference type="GO" id="GO:0022857">
    <property type="term" value="F:transmembrane transporter activity"/>
    <property type="evidence" value="ECO:0007669"/>
    <property type="project" value="InterPro"/>
</dbReference>
<proteinExistence type="predicted"/>
<evidence type="ECO:0000256" key="3">
    <source>
        <dbReference type="ARBA" id="ARBA00022989"/>
    </source>
</evidence>
<evidence type="ECO:0000313" key="7">
    <source>
        <dbReference type="EMBL" id="JAE33040.1"/>
    </source>
</evidence>
<dbReference type="AlphaFoldDB" id="A0A0A9H750"/>
<feature type="transmembrane region" description="Helical" evidence="6">
    <location>
        <begin position="27"/>
        <end position="43"/>
    </location>
</feature>
<evidence type="ECO:0000256" key="5">
    <source>
        <dbReference type="SAM" id="MobiDB-lite"/>
    </source>
</evidence>
<reference evidence="7" key="1">
    <citation type="submission" date="2014-09" db="EMBL/GenBank/DDBJ databases">
        <authorList>
            <person name="Magalhaes I.L.F."/>
            <person name="Oliveira U."/>
            <person name="Santos F.R."/>
            <person name="Vidigal T.H.D.A."/>
            <person name="Brescovit A.D."/>
            <person name="Santos A.J."/>
        </authorList>
    </citation>
    <scope>NUCLEOTIDE SEQUENCE</scope>
    <source>
        <tissue evidence="7">Shoot tissue taken approximately 20 cm above the soil surface</tissue>
    </source>
</reference>
<dbReference type="SUPFAM" id="SSF103481">
    <property type="entry name" value="Multidrug resistance efflux transporter EmrE"/>
    <property type="match status" value="1"/>
</dbReference>
<reference evidence="7" key="2">
    <citation type="journal article" date="2015" name="Data Brief">
        <title>Shoot transcriptome of the giant reed, Arundo donax.</title>
        <authorList>
            <person name="Barrero R.A."/>
            <person name="Guerrero F.D."/>
            <person name="Moolhuijzen P."/>
            <person name="Goolsby J.A."/>
            <person name="Tidwell J."/>
            <person name="Bellgard S.E."/>
            <person name="Bellgard M.I."/>
        </authorList>
    </citation>
    <scope>NUCLEOTIDE SEQUENCE</scope>
    <source>
        <tissue evidence="7">Shoot tissue taken approximately 20 cm above the soil surface</tissue>
    </source>
</reference>
<evidence type="ECO:0000256" key="6">
    <source>
        <dbReference type="SAM" id="Phobius"/>
    </source>
</evidence>
<dbReference type="PANTHER" id="PTHR31218">
    <property type="entry name" value="WAT1-RELATED PROTEIN"/>
    <property type="match status" value="1"/>
</dbReference>
<dbReference type="GO" id="GO:0016020">
    <property type="term" value="C:membrane"/>
    <property type="evidence" value="ECO:0007669"/>
    <property type="project" value="InterPro"/>
</dbReference>
<dbReference type="EMBL" id="GBRH01164856">
    <property type="protein sequence ID" value="JAE33040.1"/>
    <property type="molecule type" value="Transcribed_RNA"/>
</dbReference>
<evidence type="ECO:0008006" key="8">
    <source>
        <dbReference type="Google" id="ProtNLM"/>
    </source>
</evidence>
<dbReference type="InterPro" id="IPR037185">
    <property type="entry name" value="EmrE-like"/>
</dbReference>
<organism evidence="7">
    <name type="scientific">Arundo donax</name>
    <name type="common">Giant reed</name>
    <name type="synonym">Donax arundinaceus</name>
    <dbReference type="NCBI Taxonomy" id="35708"/>
    <lineage>
        <taxon>Eukaryota</taxon>
        <taxon>Viridiplantae</taxon>
        <taxon>Streptophyta</taxon>
        <taxon>Embryophyta</taxon>
        <taxon>Tracheophyta</taxon>
        <taxon>Spermatophyta</taxon>
        <taxon>Magnoliopsida</taxon>
        <taxon>Liliopsida</taxon>
        <taxon>Poales</taxon>
        <taxon>Poaceae</taxon>
        <taxon>PACMAD clade</taxon>
        <taxon>Arundinoideae</taxon>
        <taxon>Arundineae</taxon>
        <taxon>Arundo</taxon>
    </lineage>
</organism>
<evidence type="ECO:0000256" key="4">
    <source>
        <dbReference type="ARBA" id="ARBA00023136"/>
    </source>
</evidence>
<sequence length="107" mass="12129">MSNPLGLLLTIFCSSFFLGEIVHLGSLLGGALLVGGLYSVLWGKSKDHPPHPRDHHQEEPVKHLTNSISNDNDEEKQQQQQQQQQEKHEKNLKDLFLMEASPVHRQV</sequence>
<feature type="compositionally biased region" description="Basic and acidic residues" evidence="5">
    <location>
        <begin position="44"/>
        <end position="62"/>
    </location>
</feature>
<evidence type="ECO:0000256" key="1">
    <source>
        <dbReference type="ARBA" id="ARBA00004141"/>
    </source>
</evidence>
<evidence type="ECO:0000256" key="2">
    <source>
        <dbReference type="ARBA" id="ARBA00022692"/>
    </source>
</evidence>
<accession>A0A0A9H750</accession>
<protein>
    <recommendedName>
        <fullName evidence="8">WAT1-related protein</fullName>
    </recommendedName>
</protein>
<name>A0A0A9H750_ARUDO</name>